<dbReference type="PANTHER" id="PTHR47577:SF2">
    <property type="entry name" value="THAP DOMAIN CONTAINING 9"/>
    <property type="match status" value="1"/>
</dbReference>
<dbReference type="PANTHER" id="PTHR47577">
    <property type="entry name" value="THAP DOMAIN-CONTAINING PROTEIN 6"/>
    <property type="match status" value="1"/>
</dbReference>
<gene>
    <name evidence="2" type="ORF">ILUMI_27540</name>
</gene>
<proteinExistence type="predicted"/>
<accession>A0A8K0C6C4</accession>
<dbReference type="Pfam" id="PF21789">
    <property type="entry name" value="TNP-like_RNaseH_C"/>
    <property type="match status" value="1"/>
</dbReference>
<evidence type="ECO:0000259" key="1">
    <source>
        <dbReference type="Pfam" id="PF21789"/>
    </source>
</evidence>
<dbReference type="EMBL" id="VTPC01091318">
    <property type="protein sequence ID" value="KAF2878632.1"/>
    <property type="molecule type" value="Genomic_DNA"/>
</dbReference>
<dbReference type="InterPro" id="IPR048367">
    <property type="entry name" value="TNP-like_RNaseH_C"/>
</dbReference>
<feature type="domain" description="Transposable element P transposase-like RNase H C-terminal" evidence="1">
    <location>
        <begin position="48"/>
        <end position="82"/>
    </location>
</feature>
<dbReference type="Proteomes" id="UP000801492">
    <property type="component" value="Unassembled WGS sequence"/>
</dbReference>
<sequence>MKLKSIHLALKFLKIPKIKSYFLIEELVSWAYGLHSVIKGNIMYLVTYKLSKDHMELFICSVRAHGGFNNNLTTMQFKAAFKKLLIHIEIRNSGTGNCIPLEYVSILHCSSSPSTTRAEEIINSNSFSKFDGENPTNVTNLEDEDDIYCNDSRRID</sequence>
<dbReference type="AlphaFoldDB" id="A0A8K0C6C4"/>
<reference evidence="2" key="1">
    <citation type="submission" date="2019-08" db="EMBL/GenBank/DDBJ databases">
        <title>The genome of the North American firefly Photinus pyralis.</title>
        <authorList>
            <consortium name="Photinus pyralis genome working group"/>
            <person name="Fallon T.R."/>
            <person name="Sander Lower S.E."/>
            <person name="Weng J.-K."/>
        </authorList>
    </citation>
    <scope>NUCLEOTIDE SEQUENCE</scope>
    <source>
        <strain evidence="2">TRF0915ILg1</strain>
        <tissue evidence="2">Whole body</tissue>
    </source>
</reference>
<evidence type="ECO:0000313" key="2">
    <source>
        <dbReference type="EMBL" id="KAF2878632.1"/>
    </source>
</evidence>
<evidence type="ECO:0000313" key="3">
    <source>
        <dbReference type="Proteomes" id="UP000801492"/>
    </source>
</evidence>
<organism evidence="2 3">
    <name type="scientific">Ignelater luminosus</name>
    <name type="common">Cucubano</name>
    <name type="synonym">Pyrophorus luminosus</name>
    <dbReference type="NCBI Taxonomy" id="2038154"/>
    <lineage>
        <taxon>Eukaryota</taxon>
        <taxon>Metazoa</taxon>
        <taxon>Ecdysozoa</taxon>
        <taxon>Arthropoda</taxon>
        <taxon>Hexapoda</taxon>
        <taxon>Insecta</taxon>
        <taxon>Pterygota</taxon>
        <taxon>Neoptera</taxon>
        <taxon>Endopterygota</taxon>
        <taxon>Coleoptera</taxon>
        <taxon>Polyphaga</taxon>
        <taxon>Elateriformia</taxon>
        <taxon>Elateroidea</taxon>
        <taxon>Elateridae</taxon>
        <taxon>Agrypninae</taxon>
        <taxon>Pyrophorini</taxon>
        <taxon>Ignelater</taxon>
    </lineage>
</organism>
<keyword evidence="3" id="KW-1185">Reference proteome</keyword>
<dbReference type="OrthoDB" id="6756829at2759"/>
<comment type="caution">
    <text evidence="2">The sequence shown here is derived from an EMBL/GenBank/DDBJ whole genome shotgun (WGS) entry which is preliminary data.</text>
</comment>
<name>A0A8K0C6C4_IGNLU</name>
<protein>
    <recommendedName>
        <fullName evidence="1">Transposable element P transposase-like RNase H C-terminal domain-containing protein</fullName>
    </recommendedName>
</protein>